<organism evidence="2 3">
    <name type="scientific">Jatropha curcas</name>
    <name type="common">Barbados nut</name>
    <dbReference type="NCBI Taxonomy" id="180498"/>
    <lineage>
        <taxon>Eukaryota</taxon>
        <taxon>Viridiplantae</taxon>
        <taxon>Streptophyta</taxon>
        <taxon>Embryophyta</taxon>
        <taxon>Tracheophyta</taxon>
        <taxon>Spermatophyta</taxon>
        <taxon>Magnoliopsida</taxon>
        <taxon>eudicotyledons</taxon>
        <taxon>Gunneridae</taxon>
        <taxon>Pentapetalae</taxon>
        <taxon>rosids</taxon>
        <taxon>fabids</taxon>
        <taxon>Malpighiales</taxon>
        <taxon>Euphorbiaceae</taxon>
        <taxon>Crotonoideae</taxon>
        <taxon>Jatropheae</taxon>
        <taxon>Jatropha</taxon>
    </lineage>
</organism>
<name>A0A067KPJ1_JATCU</name>
<evidence type="ECO:0000313" key="3">
    <source>
        <dbReference type="Proteomes" id="UP000027138"/>
    </source>
</evidence>
<gene>
    <name evidence="2" type="ORF">JCGZ_08229</name>
</gene>
<dbReference type="OrthoDB" id="1922544at2759"/>
<dbReference type="PANTHER" id="PTHR47584:SF2">
    <property type="entry name" value="L10-INTERACTING MYB DOMAIN-CONTAINING PROTEIN-LIKE"/>
    <property type="match status" value="1"/>
</dbReference>
<reference evidence="2 3" key="1">
    <citation type="journal article" date="2014" name="PLoS ONE">
        <title>Global Analysis of Gene Expression Profiles in Physic Nut (Jatropha curcas L.) Seedlings Exposed to Salt Stress.</title>
        <authorList>
            <person name="Zhang L."/>
            <person name="Zhang C."/>
            <person name="Wu P."/>
            <person name="Chen Y."/>
            <person name="Li M."/>
            <person name="Jiang H."/>
            <person name="Wu G."/>
        </authorList>
    </citation>
    <scope>NUCLEOTIDE SEQUENCE [LARGE SCALE GENOMIC DNA]</scope>
    <source>
        <strain evidence="3">cv. GZQX0401</strain>
        <tissue evidence="2">Young leaves</tissue>
    </source>
</reference>
<protein>
    <submittedName>
        <fullName evidence="2">Uncharacterized protein</fullName>
    </submittedName>
</protein>
<sequence length="212" mass="23592">MDDSCCIGFDLWEDTGPRPEIIKVKDCPIYEQLCTIFTDTSADGKYAQSSHFEGFDKSGGNDSAGLTPHTAGGSSHSENPSSSRPVQGSSSSPDKMVKNIAERKRKRPSATHSSEQNKKDQEINGAMAEALLEMVAASRWRKAAPKQNDERFTITNCIKSLDEISDIDQQLYFAALNLFEEPSLRETFLSLKGDYIRLTWLREKCGRSAIFL</sequence>
<feature type="compositionally biased region" description="Low complexity" evidence="1">
    <location>
        <begin position="74"/>
        <end position="93"/>
    </location>
</feature>
<feature type="region of interest" description="Disordered" evidence="1">
    <location>
        <begin position="102"/>
        <end position="121"/>
    </location>
</feature>
<proteinExistence type="predicted"/>
<dbReference type="PANTHER" id="PTHR47584">
    <property type="match status" value="1"/>
</dbReference>
<keyword evidence="3" id="KW-1185">Reference proteome</keyword>
<feature type="region of interest" description="Disordered" evidence="1">
    <location>
        <begin position="53"/>
        <end position="95"/>
    </location>
</feature>
<accession>A0A067KPJ1</accession>
<evidence type="ECO:0000313" key="2">
    <source>
        <dbReference type="EMBL" id="KDP36938.1"/>
    </source>
</evidence>
<dbReference type="InterPro" id="IPR045026">
    <property type="entry name" value="LIMYB"/>
</dbReference>
<evidence type="ECO:0000256" key="1">
    <source>
        <dbReference type="SAM" id="MobiDB-lite"/>
    </source>
</evidence>
<dbReference type="EMBL" id="KK914420">
    <property type="protein sequence ID" value="KDP36938.1"/>
    <property type="molecule type" value="Genomic_DNA"/>
</dbReference>
<dbReference type="Proteomes" id="UP000027138">
    <property type="component" value="Unassembled WGS sequence"/>
</dbReference>
<dbReference type="AlphaFoldDB" id="A0A067KPJ1"/>